<dbReference type="Proteomes" id="UP001207588">
    <property type="component" value="Unassembled WGS sequence"/>
</dbReference>
<dbReference type="Gene3D" id="1.10.12.10">
    <property type="entry name" value="Lyase 2-enoyl-coa Hydratase, Chain A, domain 2"/>
    <property type="match status" value="1"/>
</dbReference>
<dbReference type="InterPro" id="IPR001753">
    <property type="entry name" value="Enoyl-CoA_hydra/iso"/>
</dbReference>
<sequence>MDTILDAPRELTFDRPSDGVLRLTLDAPGLNSVTASVHRELADVWPEIDADPLTRVVLIRGAGKGFSSGGNFDFIHSLTTSAEARTRVMREARDLVLNIINCSKPIVSAMHGPAVGAGLVLGIMADVSIVGKRARLVDGHTRLGVAAGDHAALAWPLMCGMAKAKYLLLTCDPLSGEEAERIGLVSLCVEDDEVPARALATAQQLAGGSQDAIRATKQVLNHWFRAQTGIFEASLAYEFQQFAGPDAAEGLASHLEKRSPVFPSAGRVGVSPTG</sequence>
<dbReference type="GO" id="GO:0006631">
    <property type="term" value="P:fatty acid metabolic process"/>
    <property type="evidence" value="ECO:0007669"/>
    <property type="project" value="UniProtKB-KW"/>
</dbReference>
<reference evidence="8" key="2">
    <citation type="journal article" date="2022" name="BMC Genomics">
        <title>Comparative genome analysis of mycobacteria focusing on tRNA and non-coding RNA.</title>
        <authorList>
            <person name="Behra P.R.K."/>
            <person name="Pettersson B.M.F."/>
            <person name="Ramesh M."/>
            <person name="Das S."/>
            <person name="Dasgupta S."/>
            <person name="Kirsebom L.A."/>
        </authorList>
    </citation>
    <scope>NUCLEOTIDE SEQUENCE</scope>
    <source>
        <strain evidence="8">DSM 45439</strain>
    </source>
</reference>
<dbReference type="RefSeq" id="WP_083071571.1">
    <property type="nucleotide sequence ID" value="NZ_JACKTG010000009.1"/>
</dbReference>
<dbReference type="CDD" id="cd06558">
    <property type="entry name" value="crotonase-like"/>
    <property type="match status" value="1"/>
</dbReference>
<name>A0AAW5RYK1_MYCBC</name>
<proteinExistence type="inferred from homology"/>
<comment type="catalytic activity">
    <reaction evidence="5">
        <text>a (3S)-3-hydroxyacyl-CoA = a (2E)-enoyl-CoA + H2O</text>
        <dbReference type="Rhea" id="RHEA:16105"/>
        <dbReference type="ChEBI" id="CHEBI:15377"/>
        <dbReference type="ChEBI" id="CHEBI:57318"/>
        <dbReference type="ChEBI" id="CHEBI:58856"/>
        <dbReference type="EC" id="4.2.1.17"/>
    </reaction>
</comment>
<reference evidence="8" key="1">
    <citation type="submission" date="2020-07" db="EMBL/GenBank/DDBJ databases">
        <authorList>
            <person name="Pettersson B.M.F."/>
            <person name="Behra P.R.K."/>
            <person name="Ramesh M."/>
            <person name="Das S."/>
            <person name="Dasgupta S."/>
            <person name="Kirsebom L.A."/>
        </authorList>
    </citation>
    <scope>NUCLEOTIDE SEQUENCE</scope>
    <source>
        <strain evidence="8">DSM 45439</strain>
    </source>
</reference>
<organism evidence="8 9">
    <name type="scientific">Mycobacterium bouchedurhonense</name>
    <dbReference type="NCBI Taxonomy" id="701041"/>
    <lineage>
        <taxon>Bacteria</taxon>
        <taxon>Bacillati</taxon>
        <taxon>Actinomycetota</taxon>
        <taxon>Actinomycetes</taxon>
        <taxon>Mycobacteriales</taxon>
        <taxon>Mycobacteriaceae</taxon>
        <taxon>Mycobacterium</taxon>
        <taxon>Mycobacterium avium complex (MAC)</taxon>
    </lineage>
</organism>
<dbReference type="InterPro" id="IPR014748">
    <property type="entry name" value="Enoyl-CoA_hydra_C"/>
</dbReference>
<evidence type="ECO:0000256" key="5">
    <source>
        <dbReference type="ARBA" id="ARBA00023709"/>
    </source>
</evidence>
<dbReference type="SUPFAM" id="SSF52096">
    <property type="entry name" value="ClpP/crotonase"/>
    <property type="match status" value="1"/>
</dbReference>
<dbReference type="PROSITE" id="PS00166">
    <property type="entry name" value="ENOYL_COA_HYDRATASE"/>
    <property type="match status" value="1"/>
</dbReference>
<keyword evidence="3" id="KW-0276">Fatty acid metabolism</keyword>
<dbReference type="InterPro" id="IPR029045">
    <property type="entry name" value="ClpP/crotonase-like_dom_sf"/>
</dbReference>
<evidence type="ECO:0000256" key="7">
    <source>
        <dbReference type="RuleBase" id="RU003707"/>
    </source>
</evidence>
<dbReference type="InterPro" id="IPR018376">
    <property type="entry name" value="Enoyl-CoA_hyd/isom_CS"/>
</dbReference>
<comment type="similarity">
    <text evidence="2 7">Belongs to the enoyl-CoA hydratase/isomerase family.</text>
</comment>
<evidence type="ECO:0000256" key="6">
    <source>
        <dbReference type="ARBA" id="ARBA00023717"/>
    </source>
</evidence>
<evidence type="ECO:0000256" key="3">
    <source>
        <dbReference type="ARBA" id="ARBA00022832"/>
    </source>
</evidence>
<protein>
    <submittedName>
        <fullName evidence="8">Enoyl-CoA hydratase/isomerase family protein</fullName>
    </submittedName>
</protein>
<evidence type="ECO:0000256" key="4">
    <source>
        <dbReference type="ARBA" id="ARBA00023098"/>
    </source>
</evidence>
<dbReference type="PANTHER" id="PTHR43459:SF3">
    <property type="entry name" value="ENOYL-COA HYDRATASE ECHA15 (ENOYL HYDRASE) (UNSATURATED ACYL-COA HYDRATASE) (CROTONASE)-RELATED"/>
    <property type="match status" value="1"/>
</dbReference>
<dbReference type="Pfam" id="PF00378">
    <property type="entry name" value="ECH_1"/>
    <property type="match status" value="1"/>
</dbReference>
<evidence type="ECO:0000313" key="8">
    <source>
        <dbReference type="EMBL" id="MCV6988067.1"/>
    </source>
</evidence>
<evidence type="ECO:0000256" key="1">
    <source>
        <dbReference type="ARBA" id="ARBA00002994"/>
    </source>
</evidence>
<keyword evidence="4" id="KW-0443">Lipid metabolism</keyword>
<dbReference type="EMBL" id="JACKTG010000009">
    <property type="protein sequence ID" value="MCV6988067.1"/>
    <property type="molecule type" value="Genomic_DNA"/>
</dbReference>
<evidence type="ECO:0000256" key="2">
    <source>
        <dbReference type="ARBA" id="ARBA00005254"/>
    </source>
</evidence>
<dbReference type="PANTHER" id="PTHR43459">
    <property type="entry name" value="ENOYL-COA HYDRATASE"/>
    <property type="match status" value="1"/>
</dbReference>
<dbReference type="GO" id="GO:0004300">
    <property type="term" value="F:enoyl-CoA hydratase activity"/>
    <property type="evidence" value="ECO:0007669"/>
    <property type="project" value="UniProtKB-EC"/>
</dbReference>
<dbReference type="AlphaFoldDB" id="A0AAW5RYK1"/>
<comment type="caution">
    <text evidence="8">The sequence shown here is derived from an EMBL/GenBank/DDBJ whole genome shotgun (WGS) entry which is preliminary data.</text>
</comment>
<dbReference type="Gene3D" id="3.90.226.10">
    <property type="entry name" value="2-enoyl-CoA Hydratase, Chain A, domain 1"/>
    <property type="match status" value="1"/>
</dbReference>
<accession>A0AAW5RYK1</accession>
<evidence type="ECO:0000313" key="9">
    <source>
        <dbReference type="Proteomes" id="UP001207588"/>
    </source>
</evidence>
<comment type="function">
    <text evidence="1">Could possibly oxidize fatty acids using specific components.</text>
</comment>
<gene>
    <name evidence="8" type="ORF">H7I91_01895</name>
</gene>
<comment type="catalytic activity">
    <reaction evidence="6">
        <text>a 4-saturated-(3S)-3-hydroxyacyl-CoA = a (3E)-enoyl-CoA + H2O</text>
        <dbReference type="Rhea" id="RHEA:20724"/>
        <dbReference type="ChEBI" id="CHEBI:15377"/>
        <dbReference type="ChEBI" id="CHEBI:58521"/>
        <dbReference type="ChEBI" id="CHEBI:137480"/>
        <dbReference type="EC" id="4.2.1.17"/>
    </reaction>
</comment>
<dbReference type="NCBIfam" id="NF005595">
    <property type="entry name" value="PRK07327.1"/>
    <property type="match status" value="1"/>
</dbReference>